<dbReference type="AlphaFoldDB" id="A0A382AQK8"/>
<feature type="non-terminal residue" evidence="1">
    <location>
        <position position="29"/>
    </location>
</feature>
<feature type="non-terminal residue" evidence="1">
    <location>
        <position position="1"/>
    </location>
</feature>
<proteinExistence type="predicted"/>
<name>A0A382AQK8_9ZZZZ</name>
<evidence type="ECO:0000313" key="1">
    <source>
        <dbReference type="EMBL" id="SVB03674.1"/>
    </source>
</evidence>
<protein>
    <submittedName>
        <fullName evidence="1">Uncharacterized protein</fullName>
    </submittedName>
</protein>
<dbReference type="EMBL" id="UINC01026362">
    <property type="protein sequence ID" value="SVB03674.1"/>
    <property type="molecule type" value="Genomic_DNA"/>
</dbReference>
<accession>A0A382AQK8</accession>
<organism evidence="1">
    <name type="scientific">marine metagenome</name>
    <dbReference type="NCBI Taxonomy" id="408172"/>
    <lineage>
        <taxon>unclassified sequences</taxon>
        <taxon>metagenomes</taxon>
        <taxon>ecological metagenomes</taxon>
    </lineage>
</organism>
<sequence length="29" mass="3369">MHKDLKKIFCFIIWPLAIIPNLKAETADV</sequence>
<gene>
    <name evidence="1" type="ORF">METZ01_LOCUS156528</name>
</gene>
<reference evidence="1" key="1">
    <citation type="submission" date="2018-05" db="EMBL/GenBank/DDBJ databases">
        <authorList>
            <person name="Lanie J.A."/>
            <person name="Ng W.-L."/>
            <person name="Kazmierczak K.M."/>
            <person name="Andrzejewski T.M."/>
            <person name="Davidsen T.M."/>
            <person name="Wayne K.J."/>
            <person name="Tettelin H."/>
            <person name="Glass J.I."/>
            <person name="Rusch D."/>
            <person name="Podicherti R."/>
            <person name="Tsui H.-C.T."/>
            <person name="Winkler M.E."/>
        </authorList>
    </citation>
    <scope>NUCLEOTIDE SEQUENCE</scope>
</reference>